<evidence type="ECO:0000313" key="2">
    <source>
        <dbReference type="EMBL" id="CAI9912674.1"/>
    </source>
</evidence>
<feature type="coiled-coil region" evidence="1">
    <location>
        <begin position="115"/>
        <end position="161"/>
    </location>
</feature>
<dbReference type="EMBL" id="CAXDID020000038">
    <property type="protein sequence ID" value="CAL5998517.1"/>
    <property type="molecule type" value="Genomic_DNA"/>
</dbReference>
<reference evidence="6 10" key="2">
    <citation type="submission" date="2024-07" db="EMBL/GenBank/DDBJ databases">
        <authorList>
            <person name="Akdeniz Z."/>
        </authorList>
    </citation>
    <scope>NUCLEOTIDE SEQUENCE [LARGE SCALE GENOMIC DNA]</scope>
</reference>
<comment type="caution">
    <text evidence="4">The sequence shown here is derived from an EMBL/GenBank/DDBJ whole genome shotgun (WGS) entry which is preliminary data.</text>
</comment>
<feature type="coiled-coil region" evidence="1">
    <location>
        <begin position="10"/>
        <end position="37"/>
    </location>
</feature>
<evidence type="ECO:0000313" key="3">
    <source>
        <dbReference type="EMBL" id="CAI9931992.1"/>
    </source>
</evidence>
<dbReference type="AlphaFoldDB" id="A0AA86PH31"/>
<dbReference type="EMBL" id="CATOUU010000003">
    <property type="protein sequence ID" value="CAI9912674.1"/>
    <property type="molecule type" value="Genomic_DNA"/>
</dbReference>
<sequence>MQTDGLTLRVKQAQEKANELDQINRQKKLEVQLLSQEIQVSNQHTLKAQRQNDFAFNEFAVTKSKLYDVTNKHEQARIELMQEIQKLAECDQVFIKYREQTEVENQQIVDCRQIIEALCNEKFQLNADIKELGQQKVKLTEDRLKLSNEQLQLEANQEKLKYQIAVVRGKMQ</sequence>
<evidence type="ECO:0000313" key="4">
    <source>
        <dbReference type="EMBL" id="CAI9939239.1"/>
    </source>
</evidence>
<gene>
    <name evidence="6" type="ORF">HINF_LOCUS15773</name>
    <name evidence="3" type="ORF">HINF_LOCUS19637</name>
    <name evidence="4" type="ORF">HINF_LOCUS26884</name>
    <name evidence="2" type="ORF">HINF_LOCUS319</name>
    <name evidence="5" type="ORF">HINF_LOCUS53222</name>
    <name evidence="7" type="ORF">HINF_LOCUS58110</name>
    <name evidence="8" type="ORF">HINF_LOCUS69671</name>
    <name evidence="9" type="ORF">HINF_LOCUS74643</name>
</gene>
<keyword evidence="1" id="KW-0175">Coiled coil</keyword>
<evidence type="ECO:0000313" key="6">
    <source>
        <dbReference type="EMBL" id="CAL5998517.1"/>
    </source>
</evidence>
<evidence type="ECO:0000313" key="8">
    <source>
        <dbReference type="EMBL" id="CAL6098574.1"/>
    </source>
</evidence>
<name>A0AA86PH31_9EUKA</name>
<proteinExistence type="predicted"/>
<dbReference type="Proteomes" id="UP001642409">
    <property type="component" value="Unassembled WGS sequence"/>
</dbReference>
<accession>A0AA86PH31</accession>
<dbReference type="EMBL" id="CAXDID020000324">
    <property type="protein sequence ID" value="CAL6077225.1"/>
    <property type="molecule type" value="Genomic_DNA"/>
</dbReference>
<evidence type="ECO:0000313" key="10">
    <source>
        <dbReference type="Proteomes" id="UP001642409"/>
    </source>
</evidence>
<evidence type="ECO:0000313" key="5">
    <source>
        <dbReference type="EMBL" id="CAI9965577.1"/>
    </source>
</evidence>
<dbReference type="EMBL" id="CATOUU010000991">
    <property type="protein sequence ID" value="CAI9965577.1"/>
    <property type="molecule type" value="Genomic_DNA"/>
</dbReference>
<dbReference type="EMBL" id="CAXDID020000640">
    <property type="protein sequence ID" value="CAL6107758.1"/>
    <property type="molecule type" value="Genomic_DNA"/>
</dbReference>
<protein>
    <submittedName>
        <fullName evidence="4">Uncharacterized protein</fullName>
    </submittedName>
</protein>
<reference evidence="4" key="1">
    <citation type="submission" date="2023-06" db="EMBL/GenBank/DDBJ databases">
        <authorList>
            <person name="Kurt Z."/>
        </authorList>
    </citation>
    <scope>NUCLEOTIDE SEQUENCE</scope>
</reference>
<organism evidence="4">
    <name type="scientific">Hexamita inflata</name>
    <dbReference type="NCBI Taxonomy" id="28002"/>
    <lineage>
        <taxon>Eukaryota</taxon>
        <taxon>Metamonada</taxon>
        <taxon>Diplomonadida</taxon>
        <taxon>Hexamitidae</taxon>
        <taxon>Hexamitinae</taxon>
        <taxon>Hexamita</taxon>
    </lineage>
</organism>
<evidence type="ECO:0000313" key="9">
    <source>
        <dbReference type="EMBL" id="CAL6107758.1"/>
    </source>
</evidence>
<dbReference type="EMBL" id="CATOUU010000500">
    <property type="protein sequence ID" value="CAI9931992.1"/>
    <property type="molecule type" value="Genomic_DNA"/>
</dbReference>
<dbReference type="EMBL" id="CAXDID020000510">
    <property type="protein sequence ID" value="CAL6098574.1"/>
    <property type="molecule type" value="Genomic_DNA"/>
</dbReference>
<evidence type="ECO:0000313" key="7">
    <source>
        <dbReference type="EMBL" id="CAL6077225.1"/>
    </source>
</evidence>
<evidence type="ECO:0000256" key="1">
    <source>
        <dbReference type="SAM" id="Coils"/>
    </source>
</evidence>
<dbReference type="EMBL" id="CATOUU010000663">
    <property type="protein sequence ID" value="CAI9939239.1"/>
    <property type="molecule type" value="Genomic_DNA"/>
</dbReference>
<keyword evidence="10" id="KW-1185">Reference proteome</keyword>